<name>A0A511MFR5_9NOCA</name>
<protein>
    <submittedName>
        <fullName evidence="2">Uncharacterized protein</fullName>
    </submittedName>
</protein>
<evidence type="ECO:0000256" key="1">
    <source>
        <dbReference type="SAM" id="MobiDB-lite"/>
    </source>
</evidence>
<accession>A0A511MFR5</accession>
<keyword evidence="3" id="KW-1185">Reference proteome</keyword>
<dbReference type="OrthoDB" id="4567063at2"/>
<evidence type="ECO:0000313" key="2">
    <source>
        <dbReference type="EMBL" id="GEM39514.1"/>
    </source>
</evidence>
<sequence>MAPSDRNDPAEKARTQALIGMLTGTAPVPQNNPAPDPSADLPYLIMGTPSVGPGKSATLPGGTTVEKGKPGDLTQTWSMPGKDPIVTSRPPTAVDTIISPQTPQESPSFLGLPDVVAIVKNPESSAPNSTLTLPSGVTMENQSYTEGNISERNTKFTGPGISPLEYSTFSIKNEPGNVLGFGTSYDLEIGADGLPQRATIHGSDSAKEVLFGSDGVATVVPLDSTKKPYAVTLVPNLTDVKVNAGNGAIVMTGEGLRTGYNQVFTGMQNGATWADRLAYRHFPNAIDTGARITSDYTVPRANGTKLPLGVGRLSGPIALLTLPLAIWGDMSSGDSAERAVIRESTGLLTGIAASAAAGAAMGTVFPGAGNLAGLAVGVTAGLVGSYLGSKGADAVLSPEFGKEPDSPPPSWLLPDDPAYLRQYIADMEAQSPTWANGFRPSPKTDSKAYARWKEWDDQRRAAQDKLAEIEKNIPRKANGGLVLGPGTSKSDSILSYISNGEFVVNSDATAEFLPLLEMLNAGWVPSAESMALMFPDLLPDLNSMIAPMRTPPVKTLEAPRFSAPLKTLELPGPAIAQPGDSSAPQFKPLQIDPDAVLGSGVKGALSGAQSGAAQHGLVGALTGGISGAASSIGGTIGSAVGTAIGAGLGPVGVVLGPVIGQFLGSMAGSKVSEIVTKPIEYVANTAKEVIGSGFGLVDLAKGPGGHTARGDIYNFNGMDPKSAAIAVERVHRRRTLAQQRGGGLGR</sequence>
<reference evidence="2 3" key="1">
    <citation type="submission" date="2019-07" db="EMBL/GenBank/DDBJ databases">
        <title>Whole genome shotgun sequence of Nocardia ninae NBRC 108245.</title>
        <authorList>
            <person name="Hosoyama A."/>
            <person name="Uohara A."/>
            <person name="Ohji S."/>
            <person name="Ichikawa N."/>
        </authorList>
    </citation>
    <scope>NUCLEOTIDE SEQUENCE [LARGE SCALE GENOMIC DNA]</scope>
    <source>
        <strain evidence="2 3">NBRC 108245</strain>
    </source>
</reference>
<feature type="region of interest" description="Disordered" evidence="1">
    <location>
        <begin position="23"/>
        <end position="90"/>
    </location>
</feature>
<organism evidence="2 3">
    <name type="scientific">Nocardia ninae NBRC 108245</name>
    <dbReference type="NCBI Taxonomy" id="1210091"/>
    <lineage>
        <taxon>Bacteria</taxon>
        <taxon>Bacillati</taxon>
        <taxon>Actinomycetota</taxon>
        <taxon>Actinomycetes</taxon>
        <taxon>Mycobacteriales</taxon>
        <taxon>Nocardiaceae</taxon>
        <taxon>Nocardia</taxon>
    </lineage>
</organism>
<evidence type="ECO:0000313" key="3">
    <source>
        <dbReference type="Proteomes" id="UP000321424"/>
    </source>
</evidence>
<gene>
    <name evidence="2" type="ORF">NN4_40330</name>
</gene>
<dbReference type="AlphaFoldDB" id="A0A511MFR5"/>
<dbReference type="RefSeq" id="WP_147133342.1">
    <property type="nucleotide sequence ID" value="NZ_BJXA01000025.1"/>
</dbReference>
<comment type="caution">
    <text evidence="2">The sequence shown here is derived from an EMBL/GenBank/DDBJ whole genome shotgun (WGS) entry which is preliminary data.</text>
</comment>
<proteinExistence type="predicted"/>
<dbReference type="Proteomes" id="UP000321424">
    <property type="component" value="Unassembled WGS sequence"/>
</dbReference>
<dbReference type="EMBL" id="BJXA01000025">
    <property type="protein sequence ID" value="GEM39514.1"/>
    <property type="molecule type" value="Genomic_DNA"/>
</dbReference>